<dbReference type="Proteomes" id="UP001596303">
    <property type="component" value="Unassembled WGS sequence"/>
</dbReference>
<dbReference type="EMBL" id="JBHSSW010000028">
    <property type="protein sequence ID" value="MFC6199167.1"/>
    <property type="molecule type" value="Genomic_DNA"/>
</dbReference>
<evidence type="ECO:0000313" key="2">
    <source>
        <dbReference type="Proteomes" id="UP001596303"/>
    </source>
</evidence>
<evidence type="ECO:0000313" key="1">
    <source>
        <dbReference type="EMBL" id="MFC6199167.1"/>
    </source>
</evidence>
<evidence type="ECO:0008006" key="3">
    <source>
        <dbReference type="Google" id="ProtNLM"/>
    </source>
</evidence>
<accession>A0ABW1SBX4</accession>
<keyword evidence="2" id="KW-1185">Reference proteome</keyword>
<sequence length="306" mass="34322">MMSTHPRSGLVPGSILPGYEDRGIAASLAERPLPPHDVFCYPLVETWRDRIWHMLGDFITEEVKAEFVRHPPEFVVSDDLSWLDNLIHDVTGEITDIKMLTADRLREEYRAFRAGHATRTNDLAQFYQNGLKVLNAAEVEDRARSVFLNGQFKHATEERLQNAIDQIKARDPAGGREGRLYFCAREEELFSRAGGAGHYLTYGSEYLYCLGIRVASSRETKKALTGIGSPTMFVCDIPMVMIRSHALEDFAGSILEYLFCELVDELEAHALSPDAGSALSLTENLPGECIVGHYHPATIYDPLRFA</sequence>
<reference evidence="2" key="1">
    <citation type="journal article" date="2019" name="Int. J. Syst. Evol. Microbiol.">
        <title>The Global Catalogue of Microorganisms (GCM) 10K type strain sequencing project: providing services to taxonomists for standard genome sequencing and annotation.</title>
        <authorList>
            <consortium name="The Broad Institute Genomics Platform"/>
            <consortium name="The Broad Institute Genome Sequencing Center for Infectious Disease"/>
            <person name="Wu L."/>
            <person name="Ma J."/>
        </authorList>
    </citation>
    <scope>NUCLEOTIDE SEQUENCE [LARGE SCALE GENOMIC DNA]</scope>
    <source>
        <strain evidence="2">CGMCC-1.15741</strain>
    </source>
</reference>
<organism evidence="1 2">
    <name type="scientific">Ponticaulis profundi</name>
    <dbReference type="NCBI Taxonomy" id="2665222"/>
    <lineage>
        <taxon>Bacteria</taxon>
        <taxon>Pseudomonadati</taxon>
        <taxon>Pseudomonadota</taxon>
        <taxon>Alphaproteobacteria</taxon>
        <taxon>Hyphomonadales</taxon>
        <taxon>Hyphomonadaceae</taxon>
        <taxon>Ponticaulis</taxon>
    </lineage>
</organism>
<dbReference type="RefSeq" id="WP_377379996.1">
    <property type="nucleotide sequence ID" value="NZ_JBHSSW010000028.1"/>
</dbReference>
<name>A0ABW1SBX4_9PROT</name>
<gene>
    <name evidence="1" type="ORF">ACFQDM_13865</name>
</gene>
<comment type="caution">
    <text evidence="1">The sequence shown here is derived from an EMBL/GenBank/DDBJ whole genome shotgun (WGS) entry which is preliminary data.</text>
</comment>
<proteinExistence type="predicted"/>
<protein>
    <recommendedName>
        <fullName evidence="3">GIY-YIG nuclease family protein</fullName>
    </recommendedName>
</protein>